<dbReference type="Gene3D" id="3.20.20.80">
    <property type="entry name" value="Glycosidases"/>
    <property type="match status" value="1"/>
</dbReference>
<dbReference type="Proteomes" id="UP001234581">
    <property type="component" value="Unassembled WGS sequence"/>
</dbReference>
<evidence type="ECO:0000256" key="4">
    <source>
        <dbReference type="ARBA" id="ARBA00022729"/>
    </source>
</evidence>
<dbReference type="RefSeq" id="XP_058339738.1">
    <property type="nucleotide sequence ID" value="XM_058489536.1"/>
</dbReference>
<gene>
    <name evidence="10" type="ORF">O0I10_009548</name>
</gene>
<dbReference type="GO" id="GO:0006004">
    <property type="term" value="P:fucose metabolic process"/>
    <property type="evidence" value="ECO:0007669"/>
    <property type="project" value="InterPro"/>
</dbReference>
<dbReference type="GO" id="GO:0016139">
    <property type="term" value="P:glycoside catabolic process"/>
    <property type="evidence" value="ECO:0007669"/>
    <property type="project" value="TreeGrafter"/>
</dbReference>
<dbReference type="InterPro" id="IPR057739">
    <property type="entry name" value="Glyco_hydro_29_N"/>
</dbReference>
<accession>A0AAD7UXR3</accession>
<dbReference type="PANTHER" id="PTHR10030">
    <property type="entry name" value="ALPHA-L-FUCOSIDASE"/>
    <property type="match status" value="1"/>
</dbReference>
<keyword evidence="4" id="KW-0732">Signal</keyword>
<protein>
    <recommendedName>
        <fullName evidence="3">alpha-L-fucosidase</fullName>
        <ecNumber evidence="3">3.2.1.51</ecNumber>
    </recommendedName>
</protein>
<keyword evidence="6" id="KW-0326">Glycosidase</keyword>
<dbReference type="EMBL" id="JARTCD010000056">
    <property type="protein sequence ID" value="KAJ8654824.1"/>
    <property type="molecule type" value="Genomic_DNA"/>
</dbReference>
<keyword evidence="8" id="KW-0812">Transmembrane</keyword>
<evidence type="ECO:0000256" key="5">
    <source>
        <dbReference type="ARBA" id="ARBA00022801"/>
    </source>
</evidence>
<evidence type="ECO:0000256" key="3">
    <source>
        <dbReference type="ARBA" id="ARBA00012662"/>
    </source>
</evidence>
<keyword evidence="8" id="KW-1133">Transmembrane helix</keyword>
<dbReference type="PRINTS" id="PR00741">
    <property type="entry name" value="GLHYDRLASE29"/>
</dbReference>
<keyword evidence="8" id="KW-0472">Membrane</keyword>
<proteinExistence type="inferred from homology"/>
<dbReference type="GeneID" id="83216953"/>
<reference evidence="10 11" key="1">
    <citation type="submission" date="2023-03" db="EMBL/GenBank/DDBJ databases">
        <title>Genome sequence of Lichtheimia ornata CBS 291.66.</title>
        <authorList>
            <person name="Mohabir J.T."/>
            <person name="Shea T.P."/>
            <person name="Kurbessoian T."/>
            <person name="Berby B."/>
            <person name="Fontaine J."/>
            <person name="Livny J."/>
            <person name="Gnirke A."/>
            <person name="Stajich J.E."/>
            <person name="Cuomo C.A."/>
        </authorList>
    </citation>
    <scope>NUCLEOTIDE SEQUENCE [LARGE SCALE GENOMIC DNA]</scope>
    <source>
        <strain evidence="10">CBS 291.66</strain>
    </source>
</reference>
<dbReference type="SUPFAM" id="SSF51445">
    <property type="entry name" value="(Trans)glycosidases"/>
    <property type="match status" value="1"/>
</dbReference>
<name>A0AAD7UXR3_9FUNG</name>
<dbReference type="PANTHER" id="PTHR10030:SF37">
    <property type="entry name" value="ALPHA-L-FUCOSIDASE-RELATED"/>
    <property type="match status" value="1"/>
</dbReference>
<evidence type="ECO:0000259" key="9">
    <source>
        <dbReference type="Pfam" id="PF01120"/>
    </source>
</evidence>
<keyword evidence="11" id="KW-1185">Reference proteome</keyword>
<dbReference type="InterPro" id="IPR016286">
    <property type="entry name" value="FUC_metazoa-typ"/>
</dbReference>
<dbReference type="GO" id="GO:0004560">
    <property type="term" value="F:alpha-L-fucosidase activity"/>
    <property type="evidence" value="ECO:0007669"/>
    <property type="project" value="UniProtKB-EC"/>
</dbReference>
<comment type="similarity">
    <text evidence="2">Belongs to the glycosyl hydrolase 29 family.</text>
</comment>
<evidence type="ECO:0000256" key="6">
    <source>
        <dbReference type="ARBA" id="ARBA00023295"/>
    </source>
</evidence>
<organism evidence="10 11">
    <name type="scientific">Lichtheimia ornata</name>
    <dbReference type="NCBI Taxonomy" id="688661"/>
    <lineage>
        <taxon>Eukaryota</taxon>
        <taxon>Fungi</taxon>
        <taxon>Fungi incertae sedis</taxon>
        <taxon>Mucoromycota</taxon>
        <taxon>Mucoromycotina</taxon>
        <taxon>Mucoromycetes</taxon>
        <taxon>Mucorales</taxon>
        <taxon>Lichtheimiaceae</taxon>
        <taxon>Lichtheimia</taxon>
    </lineage>
</organism>
<dbReference type="SMART" id="SM00812">
    <property type="entry name" value="Alpha_L_fucos"/>
    <property type="match status" value="1"/>
</dbReference>
<feature type="domain" description="Glycoside hydrolase family 29 N-terminal" evidence="9">
    <location>
        <begin position="354"/>
        <end position="687"/>
    </location>
</feature>
<dbReference type="InterPro" id="IPR000933">
    <property type="entry name" value="Glyco_hydro_29"/>
</dbReference>
<feature type="compositionally biased region" description="Pro residues" evidence="7">
    <location>
        <begin position="12"/>
        <end position="26"/>
    </location>
</feature>
<keyword evidence="5" id="KW-0378">Hydrolase</keyword>
<dbReference type="Pfam" id="PF01120">
    <property type="entry name" value="Alpha_L_fucos"/>
    <property type="match status" value="1"/>
</dbReference>
<comment type="caution">
    <text evidence="10">The sequence shown here is derived from an EMBL/GenBank/DDBJ whole genome shotgun (WGS) entry which is preliminary data.</text>
</comment>
<sequence>MQRPFYDSIPFPNTPPPPSIQPPQPNTPSKRRSWLTALVLLLLTILTIGLYYFLFHRSHYLYDHLPCRHDDEALVLFDLRTNFNNRGWGNAADKADFDGLGNYYDLVHQEQPHTMKIGTLDFCLQVGERVDNLVPWSSSSEKTTLILNEVDPSLYLGAVYLLVAANHGPLPSIKITAHYHDNDTPFGIDHTTDLSVPDWQAGHLHQIRHMHMPCTANTGATAAMYAVPIYVDPSRSLRALSLPNNKRLHIFGATGITVPSSWSSQETGSSIRIIDAQATFDNMVKVRVHNVGTKPVGPFRVHIEQHGYKTVQVLAPGHWTHVVLACQPPGERHMTLRVHAGGQVATFPVEFPSTIDKHEAPQWLQDAKFGIFFHWGVYSVPAWAPVGQEYSEWYWWQMNNPNDPTYAYHRDTFGEDFNYDDFVHAQGLANKLNTTSWLELVDDAHARYFVFTTKHHDGFALWDTHTTDRSIVNLGPKRDIVNELITAARHDFPHLKTGLYFSLPEWYHPQFDGSDKGWSGGPPRNPYTGKEIPYTGYRPIQDFVNELQVPQALELIDNYQPDIFWCDQGGFNNSTIWQEHYFAKYPEVAVNDRCGNEFSDFSTVEYHRSSATSNRFWEATRGVDPYSFGYNRATPLDKYASPLELLVELVDVVATGGNLLLNVGPDETGRVPEPMTSTLRDMGHWIAPRAEAIFNTTLYWLAPNGQDMDHGVRLRFTVGQQQSLYMFVIVDGDNGELPKELVVDVPLPLPLARIVSLPHRYPVTWSINTKGRLVIYNIKDDDTGGDEHNIWLFQLITANPPLPWSQ</sequence>
<evidence type="ECO:0000256" key="8">
    <source>
        <dbReference type="SAM" id="Phobius"/>
    </source>
</evidence>
<evidence type="ECO:0000256" key="2">
    <source>
        <dbReference type="ARBA" id="ARBA00007951"/>
    </source>
</evidence>
<comment type="function">
    <text evidence="1">Alpha-L-fucosidase is responsible for hydrolyzing the alpha-1,6-linked fucose joined to the reducing-end N-acetylglucosamine of the carbohydrate moieties of glycoproteins.</text>
</comment>
<dbReference type="AlphaFoldDB" id="A0AAD7UXR3"/>
<evidence type="ECO:0000313" key="10">
    <source>
        <dbReference type="EMBL" id="KAJ8654824.1"/>
    </source>
</evidence>
<evidence type="ECO:0000256" key="7">
    <source>
        <dbReference type="SAM" id="MobiDB-lite"/>
    </source>
</evidence>
<feature type="transmembrane region" description="Helical" evidence="8">
    <location>
        <begin position="34"/>
        <end position="54"/>
    </location>
</feature>
<dbReference type="InterPro" id="IPR017853">
    <property type="entry name" value="GH"/>
</dbReference>
<evidence type="ECO:0000256" key="1">
    <source>
        <dbReference type="ARBA" id="ARBA00004071"/>
    </source>
</evidence>
<dbReference type="EC" id="3.2.1.51" evidence="3"/>
<evidence type="ECO:0000313" key="11">
    <source>
        <dbReference type="Proteomes" id="UP001234581"/>
    </source>
</evidence>
<feature type="region of interest" description="Disordered" evidence="7">
    <location>
        <begin position="1"/>
        <end position="28"/>
    </location>
</feature>